<reference evidence="1 2" key="1">
    <citation type="submission" date="2018-07" db="EMBL/GenBank/DDBJ databases">
        <title>Lottiidibacillus patelloidae gen. nov., sp. nov., isolated from the intestinal tract of a marine limpet and the reclassification of B. taeanensis BH030017T, B. algicola KMM 3737T and B. hwajinpoensis SW-72T as genus Lottiidibacillus.</title>
        <authorList>
            <person name="Liu R."/>
            <person name="Huang Z."/>
        </authorList>
    </citation>
    <scope>NUCLEOTIDE SEQUENCE [LARGE SCALE GENOMIC DNA]</scope>
    <source>
        <strain evidence="1 2">BH030017</strain>
    </source>
</reference>
<comment type="caution">
    <text evidence="1">The sequence shown here is derived from an EMBL/GenBank/DDBJ whole genome shotgun (WGS) entry which is preliminary data.</text>
</comment>
<dbReference type="AlphaFoldDB" id="A0A366Y3Q6"/>
<dbReference type="GO" id="GO:0042601">
    <property type="term" value="C:endospore-forming forespore"/>
    <property type="evidence" value="ECO:0007669"/>
    <property type="project" value="TreeGrafter"/>
</dbReference>
<organism evidence="1 2">
    <name type="scientific">Bacillus taeanensis</name>
    <dbReference type="NCBI Taxonomy" id="273032"/>
    <lineage>
        <taxon>Bacteria</taxon>
        <taxon>Bacillati</taxon>
        <taxon>Bacillota</taxon>
        <taxon>Bacilli</taxon>
        <taxon>Bacillales</taxon>
        <taxon>Bacillaceae</taxon>
        <taxon>Bacillus</taxon>
    </lineage>
</organism>
<sequence>MVNDKNDRVIEPWETEEMTDEFFVPDYIIEYAKKVLTHYDLKVSHMEVITTKADKGGLIWKIETNKGPKSLKLLHRRPTRSLFSLGAQEYLVDVKKARVPPIVKTKDGMNYVEAGNKLWFIAEWITPLAPVTKDLEGAKQLCYALGEFHKLSKGYVPPKKGETASRLYKWEKSYEKTIIKMDWFRNIAIAYPEMSASSDVLKVIDYFEEHAKQGLERLKQSKYEELTKLGNAAWGLVHQDYGWSNGQMGKNGMWIIDLDGVAFDLPIRDLRKLITGTMADLFKWDVDWVREMIKSYHEANPISPELYEILWIDLAMPNEFYKNVKEMVYEPEVFLNDETKQLIQTIYEIDKTKWPVLEKIKNDWKGVKSK</sequence>
<accession>A0A366Y3Q6</accession>
<dbReference type="OrthoDB" id="9771902at2"/>
<dbReference type="PANTHER" id="PTHR39179:SF1">
    <property type="entry name" value="SPORE COAT PROTEIN I"/>
    <property type="match status" value="1"/>
</dbReference>
<dbReference type="Gene3D" id="3.30.200.20">
    <property type="entry name" value="Phosphorylase Kinase, domain 1"/>
    <property type="match status" value="1"/>
</dbReference>
<dbReference type="InterPro" id="IPR011009">
    <property type="entry name" value="Kinase-like_dom_sf"/>
</dbReference>
<dbReference type="Gene3D" id="3.90.1200.10">
    <property type="match status" value="1"/>
</dbReference>
<protein>
    <submittedName>
        <fullName evidence="1">CotS family spore coat protein</fullName>
    </submittedName>
</protein>
<dbReference type="PANTHER" id="PTHR39179">
    <property type="entry name" value="SPORE COAT PROTEIN I"/>
    <property type="match status" value="1"/>
</dbReference>
<proteinExistence type="predicted"/>
<evidence type="ECO:0000313" key="2">
    <source>
        <dbReference type="Proteomes" id="UP000253314"/>
    </source>
</evidence>
<dbReference type="SUPFAM" id="SSF56112">
    <property type="entry name" value="Protein kinase-like (PK-like)"/>
    <property type="match status" value="1"/>
</dbReference>
<dbReference type="RefSeq" id="WP_113804813.1">
    <property type="nucleotide sequence ID" value="NZ_QOCW01000003.1"/>
</dbReference>
<keyword evidence="1" id="KW-0946">Virion</keyword>
<keyword evidence="2" id="KW-1185">Reference proteome</keyword>
<gene>
    <name evidence="1" type="ORF">DS031_04945</name>
</gene>
<dbReference type="InterPro" id="IPR047175">
    <property type="entry name" value="CotS-like"/>
</dbReference>
<evidence type="ECO:0000313" key="1">
    <source>
        <dbReference type="EMBL" id="RBW70821.1"/>
    </source>
</evidence>
<dbReference type="NCBIfam" id="TIGR02906">
    <property type="entry name" value="spore_CotS"/>
    <property type="match status" value="1"/>
</dbReference>
<dbReference type="InterPro" id="IPR014255">
    <property type="entry name" value="Spore_coat_CotS"/>
</dbReference>
<name>A0A366Y3Q6_9BACI</name>
<keyword evidence="1" id="KW-0167">Capsid protein</keyword>
<dbReference type="Proteomes" id="UP000253314">
    <property type="component" value="Unassembled WGS sequence"/>
</dbReference>
<dbReference type="EMBL" id="QOCW01000003">
    <property type="protein sequence ID" value="RBW70821.1"/>
    <property type="molecule type" value="Genomic_DNA"/>
</dbReference>